<proteinExistence type="predicted"/>
<name>A0A7D5XKJ1_FERL1</name>
<gene>
    <name evidence="1" type="ORF">Sv326_1355</name>
</gene>
<dbReference type="Proteomes" id="UP000510821">
    <property type="component" value="Plasmid pSv326-1"/>
</dbReference>
<evidence type="ECO:0000313" key="1">
    <source>
        <dbReference type="EMBL" id="QLJ53530.1"/>
    </source>
</evidence>
<dbReference type="AlphaFoldDB" id="A0A7D5XKJ1"/>
<dbReference type="EMBL" id="CP058999">
    <property type="protein sequence ID" value="QLJ53530.1"/>
    <property type="molecule type" value="Genomic_DNA"/>
</dbReference>
<reference evidence="2" key="1">
    <citation type="submission" date="2020-07" db="EMBL/GenBank/DDBJ databases">
        <title>Metabolic diversity and evolutionary history of the archaeal phylum ###Micrarchaeota### uncovered from a freshwater lake metagenome.</title>
        <authorList>
            <person name="Kadnikov V.V."/>
            <person name="Savvichev A.S."/>
            <person name="Mardanov A.V."/>
            <person name="Beletsky A.V."/>
            <person name="Chupakov A.V."/>
            <person name="Kokryatskaya N.M."/>
            <person name="Pimenov N.V."/>
            <person name="Ravin N.V."/>
        </authorList>
    </citation>
    <scope>NUCLEOTIDE SEQUENCE [LARGE SCALE GENOMIC DNA]</scope>
    <source>
        <plasmid evidence="2">psv326-1</plasmid>
    </source>
</reference>
<geneLocation type="plasmid" evidence="2">
    <name>psv326-1</name>
</geneLocation>
<dbReference type="KEGG" id="flt:Sv326_1355"/>
<keyword evidence="1" id="KW-0614">Plasmid</keyword>
<organism evidence="1 2">
    <name type="scientific">Fermentimicrarchaeum limneticum</name>
    <dbReference type="NCBI Taxonomy" id="2795018"/>
    <lineage>
        <taxon>Archaea</taxon>
        <taxon>Candidatus Micrarchaeota</taxon>
        <taxon>Candidatus Fermentimicrarchaeales</taxon>
        <taxon>Candidatus Fermentimicrarchaeaceae</taxon>
        <taxon>Candidatus Fermentimicrarchaeum</taxon>
    </lineage>
</organism>
<sequence>MMRLPYLLGKIKEKVFGDDDELDIKEFKERTAKLRIGGKDWLPLMKDFEGIGVLRFKGQRIKLEK</sequence>
<evidence type="ECO:0000313" key="2">
    <source>
        <dbReference type="Proteomes" id="UP000510821"/>
    </source>
</evidence>
<accession>A0A7D5XKJ1</accession>
<dbReference type="PROSITE" id="PS00387">
    <property type="entry name" value="PPASE"/>
    <property type="match status" value="1"/>
</dbReference>
<protein>
    <submittedName>
        <fullName evidence="1">Uncharacterized protein</fullName>
    </submittedName>
</protein>